<evidence type="ECO:0008006" key="3">
    <source>
        <dbReference type="Google" id="ProtNLM"/>
    </source>
</evidence>
<evidence type="ECO:0000313" key="1">
    <source>
        <dbReference type="EMBL" id="MDP9651702.1"/>
    </source>
</evidence>
<name>A0AB73IQQ0_9BURK</name>
<dbReference type="Proteomes" id="UP001229486">
    <property type="component" value="Unassembled WGS sequence"/>
</dbReference>
<sequence length="259" mass="28783">MQIESFPVQPVVLGNFILGTDALDAPINTGTLQTLIQSYLYRQYSDDDDLQAFVNSFNALAQGYLDWFTATPLGVYTSASINGPLLDWVGEGVYGIPRPVLSTLATHSYGSYNTVSYNSLPYNARLRKNSGTAQEASDDIYKRVLTWHLYLGDGRQMSLQWLRRRVARFLFGANGTDIPVDYLSRVSLTQTPLGNTGGFPTAPYNTQAYNSRTKRVGFAARSITITVPLSQVAQNFQTLLNEGYLALPFQVHFRVVLQS</sequence>
<evidence type="ECO:0000313" key="2">
    <source>
        <dbReference type="Proteomes" id="UP001229486"/>
    </source>
</evidence>
<dbReference type="RefSeq" id="WP_392396252.1">
    <property type="nucleotide sequence ID" value="NZ_JAURTK010000027.1"/>
</dbReference>
<dbReference type="EMBL" id="JAURTK010000027">
    <property type="protein sequence ID" value="MDP9651702.1"/>
    <property type="molecule type" value="Genomic_DNA"/>
</dbReference>
<organism evidence="1 2">
    <name type="scientific">Paraburkholderia caledonica</name>
    <dbReference type="NCBI Taxonomy" id="134536"/>
    <lineage>
        <taxon>Bacteria</taxon>
        <taxon>Pseudomonadati</taxon>
        <taxon>Pseudomonadota</taxon>
        <taxon>Betaproteobacteria</taxon>
        <taxon>Burkholderiales</taxon>
        <taxon>Burkholderiaceae</taxon>
        <taxon>Paraburkholderia</taxon>
    </lineage>
</organism>
<accession>A0AB73IQQ0</accession>
<proteinExistence type="predicted"/>
<reference evidence="1" key="1">
    <citation type="submission" date="2023-07" db="EMBL/GenBank/DDBJ databases">
        <title>Sorghum-associated microbial communities from plants grown in Nebraska, USA.</title>
        <authorList>
            <person name="Schachtman D."/>
        </authorList>
    </citation>
    <scope>NUCLEOTIDE SEQUENCE</scope>
    <source>
        <strain evidence="1">DS1061</strain>
    </source>
</reference>
<protein>
    <recommendedName>
        <fullName evidence="3">Phage tail protein</fullName>
    </recommendedName>
</protein>
<gene>
    <name evidence="1" type="ORF">J2793_007177</name>
</gene>
<comment type="caution">
    <text evidence="1">The sequence shown here is derived from an EMBL/GenBank/DDBJ whole genome shotgun (WGS) entry which is preliminary data.</text>
</comment>
<dbReference type="AlphaFoldDB" id="A0AB73IQQ0"/>